<keyword evidence="2 4" id="KW-0863">Zinc-finger</keyword>
<dbReference type="InterPro" id="IPR003657">
    <property type="entry name" value="WRKY_dom"/>
</dbReference>
<evidence type="ECO:0000256" key="4">
    <source>
        <dbReference type="PROSITE-ProRule" id="PRU00325"/>
    </source>
</evidence>
<evidence type="ECO:0000256" key="2">
    <source>
        <dbReference type="ARBA" id="ARBA00022771"/>
    </source>
</evidence>
<gene>
    <name evidence="9" type="primary">LOC109718532</name>
</gene>
<feature type="region of interest" description="Disordered" evidence="5">
    <location>
        <begin position="257"/>
        <end position="293"/>
    </location>
</feature>
<dbReference type="AlphaFoldDB" id="A0A6P5FWK4"/>
<feature type="compositionally biased region" description="Basic and acidic residues" evidence="5">
    <location>
        <begin position="271"/>
        <end position="281"/>
    </location>
</feature>
<accession>A0A6P5FWK4</accession>
<dbReference type="InterPro" id="IPR036875">
    <property type="entry name" value="Znf_CCHC_sf"/>
</dbReference>
<feature type="compositionally biased region" description="Polar residues" evidence="5">
    <location>
        <begin position="163"/>
        <end position="224"/>
    </location>
</feature>
<keyword evidence="1" id="KW-0479">Metal-binding</keyword>
<feature type="compositionally biased region" description="Acidic residues" evidence="5">
    <location>
        <begin position="282"/>
        <end position="293"/>
    </location>
</feature>
<dbReference type="Pfam" id="PF10551">
    <property type="entry name" value="MULE"/>
    <property type="match status" value="1"/>
</dbReference>
<dbReference type="PANTHER" id="PTHR31973:SF195">
    <property type="entry name" value="MUDR FAMILY TRANSPOSASE"/>
    <property type="match status" value="1"/>
</dbReference>
<dbReference type="Pfam" id="PF04434">
    <property type="entry name" value="SWIM"/>
    <property type="match status" value="1"/>
</dbReference>
<reference evidence="8" key="1">
    <citation type="journal article" date="2015" name="Nat. Genet.">
        <title>The pineapple genome and the evolution of CAM photosynthesis.</title>
        <authorList>
            <person name="Ming R."/>
            <person name="VanBuren R."/>
            <person name="Wai C.M."/>
            <person name="Tang H."/>
            <person name="Schatz M.C."/>
            <person name="Bowers J.E."/>
            <person name="Lyons E."/>
            <person name="Wang M.L."/>
            <person name="Chen J."/>
            <person name="Biggers E."/>
            <person name="Zhang J."/>
            <person name="Huang L."/>
            <person name="Zhang L."/>
            <person name="Miao W."/>
            <person name="Zhang J."/>
            <person name="Ye Z."/>
            <person name="Miao C."/>
            <person name="Lin Z."/>
            <person name="Wang H."/>
            <person name="Zhou H."/>
            <person name="Yim W.C."/>
            <person name="Priest H.D."/>
            <person name="Zheng C."/>
            <person name="Woodhouse M."/>
            <person name="Edger P.P."/>
            <person name="Guyot R."/>
            <person name="Guo H.B."/>
            <person name="Guo H."/>
            <person name="Zheng G."/>
            <person name="Singh R."/>
            <person name="Sharma A."/>
            <person name="Min X."/>
            <person name="Zheng Y."/>
            <person name="Lee H."/>
            <person name="Gurtowski J."/>
            <person name="Sedlazeck F.J."/>
            <person name="Harkess A."/>
            <person name="McKain M.R."/>
            <person name="Liao Z."/>
            <person name="Fang J."/>
            <person name="Liu J."/>
            <person name="Zhang X."/>
            <person name="Zhang Q."/>
            <person name="Hu W."/>
            <person name="Qin Y."/>
            <person name="Wang K."/>
            <person name="Chen L.Y."/>
            <person name="Shirley N."/>
            <person name="Lin Y.R."/>
            <person name="Liu L.Y."/>
            <person name="Hernandez A.G."/>
            <person name="Wright C.L."/>
            <person name="Bulone V."/>
            <person name="Tuskan G.A."/>
            <person name="Heath K."/>
            <person name="Zee F."/>
            <person name="Moore P.H."/>
            <person name="Sunkar R."/>
            <person name="Leebens-Mack J.H."/>
            <person name="Mockler T."/>
            <person name="Bennetzen J.L."/>
            <person name="Freeling M."/>
            <person name="Sankoff D."/>
            <person name="Paterson A.H."/>
            <person name="Zhu X."/>
            <person name="Yang X."/>
            <person name="Smith J.A."/>
            <person name="Cushman J.C."/>
            <person name="Paull R.E."/>
            <person name="Yu Q."/>
        </authorList>
    </citation>
    <scope>NUCLEOTIDE SEQUENCE [LARGE SCALE GENOMIC DNA]</scope>
    <source>
        <strain evidence="8">cv. F153</strain>
    </source>
</reference>
<dbReference type="GO" id="GO:0003700">
    <property type="term" value="F:DNA-binding transcription factor activity"/>
    <property type="evidence" value="ECO:0007669"/>
    <property type="project" value="InterPro"/>
</dbReference>
<keyword evidence="8" id="KW-1185">Reference proteome</keyword>
<feature type="region of interest" description="Disordered" evidence="5">
    <location>
        <begin position="143"/>
        <end position="243"/>
    </location>
</feature>
<dbReference type="InterPro" id="IPR006564">
    <property type="entry name" value="Znf_PMZ"/>
</dbReference>
<dbReference type="GO" id="GO:0008270">
    <property type="term" value="F:zinc ion binding"/>
    <property type="evidence" value="ECO:0007669"/>
    <property type="project" value="UniProtKB-KW"/>
</dbReference>
<dbReference type="InterPro" id="IPR007527">
    <property type="entry name" value="Znf_SWIM"/>
</dbReference>
<dbReference type="PROSITE" id="PS50966">
    <property type="entry name" value="ZF_SWIM"/>
    <property type="match status" value="1"/>
</dbReference>
<dbReference type="PROSITE" id="PS50811">
    <property type="entry name" value="WRKY"/>
    <property type="match status" value="1"/>
</dbReference>
<evidence type="ECO:0000256" key="3">
    <source>
        <dbReference type="ARBA" id="ARBA00022833"/>
    </source>
</evidence>
<dbReference type="GeneID" id="109718532"/>
<dbReference type="PANTHER" id="PTHR31973">
    <property type="entry name" value="POLYPROTEIN, PUTATIVE-RELATED"/>
    <property type="match status" value="1"/>
</dbReference>
<dbReference type="InterPro" id="IPR018289">
    <property type="entry name" value="MULE_transposase_dom"/>
</dbReference>
<dbReference type="OrthoDB" id="599395at2759"/>
<evidence type="ECO:0000259" key="6">
    <source>
        <dbReference type="PROSITE" id="PS50811"/>
    </source>
</evidence>
<dbReference type="Proteomes" id="UP000515123">
    <property type="component" value="Linkage group 12"/>
</dbReference>
<evidence type="ECO:0000313" key="8">
    <source>
        <dbReference type="Proteomes" id="UP000515123"/>
    </source>
</evidence>
<evidence type="ECO:0000313" key="9">
    <source>
        <dbReference type="RefSeq" id="XP_020100384.1"/>
    </source>
</evidence>
<evidence type="ECO:0000256" key="1">
    <source>
        <dbReference type="ARBA" id="ARBA00022723"/>
    </source>
</evidence>
<feature type="domain" description="SWIM-type" evidence="7">
    <location>
        <begin position="827"/>
        <end position="861"/>
    </location>
</feature>
<dbReference type="SMART" id="SM00575">
    <property type="entry name" value="ZnF_PMZ"/>
    <property type="match status" value="1"/>
</dbReference>
<dbReference type="Pfam" id="PF03108">
    <property type="entry name" value="DBD_Tnp_Mut"/>
    <property type="match status" value="1"/>
</dbReference>
<feature type="domain" description="WRKY" evidence="6">
    <location>
        <begin position="388"/>
        <end position="455"/>
    </location>
</feature>
<reference evidence="9" key="2">
    <citation type="submission" date="2025-08" db="UniProtKB">
        <authorList>
            <consortium name="RefSeq"/>
        </authorList>
    </citation>
    <scope>IDENTIFICATION</scope>
    <source>
        <tissue evidence="9">Leaf</tissue>
    </source>
</reference>
<proteinExistence type="predicted"/>
<keyword evidence="3" id="KW-0862">Zinc</keyword>
<name>A0A6P5FWK4_ANACO</name>
<protein>
    <submittedName>
        <fullName evidence="9">Uncharacterized protein LOC109718532</fullName>
    </submittedName>
</protein>
<organism evidence="8 9">
    <name type="scientific">Ananas comosus</name>
    <name type="common">Pineapple</name>
    <name type="synonym">Ananas ananas</name>
    <dbReference type="NCBI Taxonomy" id="4615"/>
    <lineage>
        <taxon>Eukaryota</taxon>
        <taxon>Viridiplantae</taxon>
        <taxon>Streptophyta</taxon>
        <taxon>Embryophyta</taxon>
        <taxon>Tracheophyta</taxon>
        <taxon>Spermatophyta</taxon>
        <taxon>Magnoliopsida</taxon>
        <taxon>Liliopsida</taxon>
        <taxon>Poales</taxon>
        <taxon>Bromeliaceae</taxon>
        <taxon>Bromelioideae</taxon>
        <taxon>Ananas</taxon>
    </lineage>
</organism>
<evidence type="ECO:0000256" key="5">
    <source>
        <dbReference type="SAM" id="MobiDB-lite"/>
    </source>
</evidence>
<dbReference type="InterPro" id="IPR004332">
    <property type="entry name" value="Transposase_MuDR"/>
</dbReference>
<dbReference type="RefSeq" id="XP_020100384.1">
    <property type="nucleotide sequence ID" value="XM_020244795.1"/>
</dbReference>
<dbReference type="GO" id="GO:0043565">
    <property type="term" value="F:sequence-specific DNA binding"/>
    <property type="evidence" value="ECO:0007669"/>
    <property type="project" value="InterPro"/>
</dbReference>
<feature type="compositionally biased region" description="Acidic residues" evidence="5">
    <location>
        <begin position="257"/>
        <end position="270"/>
    </location>
</feature>
<sequence>MENVVDLFFCVVKMASCRMSLSVHWDGQLDMDGNGPRYFGGRKKLIAIRSDTTYANFGRRMYRLVNCNREQCCLKYTIRCPTRANEYIAHDIVDDESLEGLIGLFEHYGCVSLYIEKDLYPSETQYQSQGYYTSLLHNDIDVGFPENPIGDREVDNEQGVRMTRQSQSPRAQPSTSRAQPSTSRAEPSTSRAQPSTSRVQPWTSRAEPSTSRAQPSTSRAQPSMSRDEPRIFHTPNENYDWGLSTPYTNWNEVLDNIVDEGDDNDGNQDDELIHNDGHQEDAPIDNDGNQDEDDDWNDLAVDIEDDHDGGLNCLANAIYSLNDDPHVNNDYVDNPDEELDFIDHPEQFPMDNNWIQQYVVNSSEFDVRRNNSDLPSIDGTWLREVFNDKASLVDALDRWHITHNVQMKVVKSTKTTYTVKCTVEGCPWRLHASVPKDATYFRVKTYAGQHTCVIPMLNAAHRNCTSNLICQLILPLMKARLNMTPKEVQETVRSTLHVQINYWKAWLARSKALQIIYGSWEQSYTDVPRYLTMLQSTNHGTYWRLDHRWPSEGICQFGRLFWSFAPSIHGFAHCRPVVSIDATHLYGKYEGHALIATAVDANDSIFPLAFAICEGENGGTWRWFLHNLGHYVIRNRPVCFISDRFSGLKEIVAELYPTRQGHAHRWCLRHMKANMAKRFKNESLLDKFYSIGSAPTSVEYYKLKDELRALDEDAWKWVDELEVYKEYWAWAFDGGRRFGLMTTNMSESLNGVLKGIRALPVTAFVAGTFYKLNSYFVKRRENGESMTATLAPKIQSRITMNMVTARGHIVYRFGTIEFEVQTGYSDYNVTINGTEADCNCGEFKLTGIPCSHILAVCSNSQLRIDYHSLCSHWYTVECYRQTYAPLFHPVPDRRYWPRPMGPPIVPPPVRRKKGRPRSTRIRNIMDATSGRRTKCSICKQHGHYRNTCPQNTESAQQGRRRRTCYLTY</sequence>
<evidence type="ECO:0000259" key="7">
    <source>
        <dbReference type="PROSITE" id="PS50966"/>
    </source>
</evidence>
<dbReference type="SUPFAM" id="SSF57756">
    <property type="entry name" value="Retrovirus zinc finger-like domains"/>
    <property type="match status" value="1"/>
</dbReference>